<evidence type="ECO:0000313" key="1">
    <source>
        <dbReference type="EMBL" id="KAH7925827.1"/>
    </source>
</evidence>
<reference evidence="1" key="1">
    <citation type="journal article" date="2021" name="New Phytol.">
        <title>Evolutionary innovations through gain and loss of genes in the ectomycorrhizal Boletales.</title>
        <authorList>
            <person name="Wu G."/>
            <person name="Miyauchi S."/>
            <person name="Morin E."/>
            <person name="Kuo A."/>
            <person name="Drula E."/>
            <person name="Varga T."/>
            <person name="Kohler A."/>
            <person name="Feng B."/>
            <person name="Cao Y."/>
            <person name="Lipzen A."/>
            <person name="Daum C."/>
            <person name="Hundley H."/>
            <person name="Pangilinan J."/>
            <person name="Johnson J."/>
            <person name="Barry K."/>
            <person name="LaButti K."/>
            <person name="Ng V."/>
            <person name="Ahrendt S."/>
            <person name="Min B."/>
            <person name="Choi I.G."/>
            <person name="Park H."/>
            <person name="Plett J.M."/>
            <person name="Magnuson J."/>
            <person name="Spatafora J.W."/>
            <person name="Nagy L.G."/>
            <person name="Henrissat B."/>
            <person name="Grigoriev I.V."/>
            <person name="Yang Z.L."/>
            <person name="Xu J."/>
            <person name="Martin F.M."/>
        </authorList>
    </citation>
    <scope>NUCLEOTIDE SEQUENCE</scope>
    <source>
        <strain evidence="1">KUC20120723A-06</strain>
    </source>
</reference>
<organism evidence="1 2">
    <name type="scientific">Leucogyrophana mollusca</name>
    <dbReference type="NCBI Taxonomy" id="85980"/>
    <lineage>
        <taxon>Eukaryota</taxon>
        <taxon>Fungi</taxon>
        <taxon>Dikarya</taxon>
        <taxon>Basidiomycota</taxon>
        <taxon>Agaricomycotina</taxon>
        <taxon>Agaricomycetes</taxon>
        <taxon>Agaricomycetidae</taxon>
        <taxon>Boletales</taxon>
        <taxon>Boletales incertae sedis</taxon>
        <taxon>Leucogyrophana</taxon>
    </lineage>
</organism>
<protein>
    <submittedName>
        <fullName evidence="1">Cytochrome P450</fullName>
    </submittedName>
</protein>
<accession>A0ACB8BJV3</accession>
<proteinExistence type="predicted"/>
<gene>
    <name evidence="1" type="ORF">BV22DRAFT_1104707</name>
</gene>
<sequence length="514" mass="57163">MIGLTQVSLVYVAAIAFALAIVSRLTKKGRGLPLPPGPTPLPIVGNVRGINVDAPWLTYKDWGDLYGDLVYSRLLNQEIVVINSEKVAKDLLEKRSNNYSDRPNIVTNELFGVGFNSILMRYGPRWRLHRRLFHQALRPEASLSFRPMQLRKTRQLLLNLLEEPTSFAEHIQTHSSSIIMSAVYDYESAPRGDPLIATVEKAVKVVVEEVRPEVTAVFGAFPFLLKLPSWFPGMSVQKRATLTRKWVKEWLERPFQHVQRSMAEGTASPSMVSESLRKIKGKDETIVDAIKQSAASAFGAASETTASSLLNFVLAMVLYPDVQARAQASIDAVVGTERLPDFDDRSSLPYIDAIVRETLRWHPVLPLAIPHATVDSDVYQGYHIPKGAIIIPNVWAMSHNEAKYPDPAEFKPERFFDANGELNDDTVSMAFGFGRRVLHSRCVGRHVADASLWSAIVSLLATFNFAKAVDSEGNCIDFEPQWSSGVAVHLHPFPCAITPRVQGLTAEKLRKSAP</sequence>
<comment type="caution">
    <text evidence="1">The sequence shown here is derived from an EMBL/GenBank/DDBJ whole genome shotgun (WGS) entry which is preliminary data.</text>
</comment>
<evidence type="ECO:0000313" key="2">
    <source>
        <dbReference type="Proteomes" id="UP000790709"/>
    </source>
</evidence>
<dbReference type="Proteomes" id="UP000790709">
    <property type="component" value="Unassembled WGS sequence"/>
</dbReference>
<name>A0ACB8BJV3_9AGAM</name>
<dbReference type="EMBL" id="MU266394">
    <property type="protein sequence ID" value="KAH7925827.1"/>
    <property type="molecule type" value="Genomic_DNA"/>
</dbReference>
<keyword evidence="2" id="KW-1185">Reference proteome</keyword>